<evidence type="ECO:0000256" key="1">
    <source>
        <dbReference type="SAM" id="SignalP"/>
    </source>
</evidence>
<dbReference type="EMBL" id="CP060052">
    <property type="protein sequence ID" value="QNE05673.1"/>
    <property type="molecule type" value="Genomic_DNA"/>
</dbReference>
<dbReference type="InterPro" id="IPR025411">
    <property type="entry name" value="DUF4136"/>
</dbReference>
<sequence length="190" mass="20410">MKGLYRGMMGSIALASLAACSTTPRPSFSTEAAPDIDLAGYTTYSWAFPRPGGGNPFVYERVQNAMDASLAQAGYRQVPEGQADMELAFTLGARDTVDVTDWGPVGAYYPGYGMNYRFGWAYRYNTVDVRNVTEGSMALDVFDAESDRPIWHGIASARIGSTDSPSDALIQSAVDGLVDRFAAASGRQGM</sequence>
<dbReference type="PROSITE" id="PS51257">
    <property type="entry name" value="PROKAR_LIPOPROTEIN"/>
    <property type="match status" value="1"/>
</dbReference>
<gene>
    <name evidence="3" type="ORF">H4O24_03020</name>
</gene>
<name>A0A7G6VVA8_9SPHN</name>
<dbReference type="RefSeq" id="WP_185884746.1">
    <property type="nucleotide sequence ID" value="NZ_CP060052.1"/>
</dbReference>
<evidence type="ECO:0000313" key="3">
    <source>
        <dbReference type="EMBL" id="QNE05673.1"/>
    </source>
</evidence>
<feature type="chain" id="PRO_5028802909" evidence="1">
    <location>
        <begin position="19"/>
        <end position="190"/>
    </location>
</feature>
<proteinExistence type="predicted"/>
<accession>A0A7G6VVA8</accession>
<dbReference type="Pfam" id="PF13590">
    <property type="entry name" value="DUF4136"/>
    <property type="match status" value="1"/>
</dbReference>
<evidence type="ECO:0000259" key="2">
    <source>
        <dbReference type="Pfam" id="PF13590"/>
    </source>
</evidence>
<feature type="domain" description="DUF4136" evidence="2">
    <location>
        <begin position="30"/>
        <end position="181"/>
    </location>
</feature>
<feature type="signal peptide" evidence="1">
    <location>
        <begin position="1"/>
        <end position="18"/>
    </location>
</feature>
<reference evidence="3 4" key="1">
    <citation type="submission" date="2020-08" db="EMBL/GenBank/DDBJ databases">
        <authorList>
            <person name="Liu G."/>
            <person name="Sun C."/>
        </authorList>
    </citation>
    <scope>NUCLEOTIDE SEQUENCE [LARGE SCALE GENOMIC DNA]</scope>
    <source>
        <strain evidence="3 4">OT19</strain>
    </source>
</reference>
<dbReference type="AlphaFoldDB" id="A0A7G6VVA8"/>
<organism evidence="3 4">
    <name type="scientific">Croceicoccus marinus</name>
    <dbReference type="NCBI Taxonomy" id="450378"/>
    <lineage>
        <taxon>Bacteria</taxon>
        <taxon>Pseudomonadati</taxon>
        <taxon>Pseudomonadota</taxon>
        <taxon>Alphaproteobacteria</taxon>
        <taxon>Sphingomonadales</taxon>
        <taxon>Erythrobacteraceae</taxon>
        <taxon>Croceicoccus</taxon>
    </lineage>
</organism>
<evidence type="ECO:0000313" key="4">
    <source>
        <dbReference type="Proteomes" id="UP000515297"/>
    </source>
</evidence>
<dbReference type="Gene3D" id="3.30.160.670">
    <property type="match status" value="1"/>
</dbReference>
<keyword evidence="1" id="KW-0732">Signal</keyword>
<dbReference type="Proteomes" id="UP000515297">
    <property type="component" value="Chromosome"/>
</dbReference>
<protein>
    <submittedName>
        <fullName evidence="3">DUF4136 domain-containing protein</fullName>
    </submittedName>
</protein>